<feature type="compositionally biased region" description="Low complexity" evidence="1">
    <location>
        <begin position="954"/>
        <end position="995"/>
    </location>
</feature>
<protein>
    <recommendedName>
        <fullName evidence="4">C2 NT-type domain-containing protein</fullName>
    </recommendedName>
</protein>
<dbReference type="STRING" id="215250.A0A316YR98"/>
<dbReference type="Proteomes" id="UP000245768">
    <property type="component" value="Unassembled WGS sequence"/>
</dbReference>
<dbReference type="PANTHER" id="PTHR21456">
    <property type="entry name" value="FAMILY WITH SEQUENCE SIMILARITY 102"/>
    <property type="match status" value="1"/>
</dbReference>
<accession>A0A316YR98</accession>
<dbReference type="InterPro" id="IPR039931">
    <property type="entry name" value="EEIG1/2-like"/>
</dbReference>
<feature type="compositionally biased region" description="Low complexity" evidence="1">
    <location>
        <begin position="695"/>
        <end position="719"/>
    </location>
</feature>
<feature type="compositionally biased region" description="Basic and acidic residues" evidence="1">
    <location>
        <begin position="70"/>
        <end position="83"/>
    </location>
</feature>
<feature type="compositionally biased region" description="Acidic residues" evidence="1">
    <location>
        <begin position="100"/>
        <end position="111"/>
    </location>
</feature>
<proteinExistence type="predicted"/>
<feature type="region of interest" description="Disordered" evidence="1">
    <location>
        <begin position="664"/>
        <end position="1035"/>
    </location>
</feature>
<evidence type="ECO:0000256" key="1">
    <source>
        <dbReference type="SAM" id="MobiDB-lite"/>
    </source>
</evidence>
<organism evidence="2 3">
    <name type="scientific">Acaromyces ingoldii</name>
    <dbReference type="NCBI Taxonomy" id="215250"/>
    <lineage>
        <taxon>Eukaryota</taxon>
        <taxon>Fungi</taxon>
        <taxon>Dikarya</taxon>
        <taxon>Basidiomycota</taxon>
        <taxon>Ustilaginomycotina</taxon>
        <taxon>Exobasidiomycetes</taxon>
        <taxon>Exobasidiales</taxon>
        <taxon>Cryptobasidiaceae</taxon>
        <taxon>Acaromyces</taxon>
    </lineage>
</organism>
<dbReference type="RefSeq" id="XP_025378830.1">
    <property type="nucleotide sequence ID" value="XM_025521080.1"/>
</dbReference>
<evidence type="ECO:0008006" key="4">
    <source>
        <dbReference type="Google" id="ProtNLM"/>
    </source>
</evidence>
<reference evidence="2 3" key="1">
    <citation type="journal article" date="2018" name="Mol. Biol. Evol.">
        <title>Broad Genomic Sampling Reveals a Smut Pathogenic Ancestry of the Fungal Clade Ustilaginomycotina.</title>
        <authorList>
            <person name="Kijpornyongpan T."/>
            <person name="Mondo S.J."/>
            <person name="Barry K."/>
            <person name="Sandor L."/>
            <person name="Lee J."/>
            <person name="Lipzen A."/>
            <person name="Pangilinan J."/>
            <person name="LaButti K."/>
            <person name="Hainaut M."/>
            <person name="Henrissat B."/>
            <person name="Grigoriev I.V."/>
            <person name="Spatafora J.W."/>
            <person name="Aime M.C."/>
        </authorList>
    </citation>
    <scope>NUCLEOTIDE SEQUENCE [LARGE SCALE GENOMIC DNA]</scope>
    <source>
        <strain evidence="2 3">MCA 4198</strain>
    </source>
</reference>
<feature type="compositionally biased region" description="Polar residues" evidence="1">
    <location>
        <begin position="840"/>
        <end position="854"/>
    </location>
</feature>
<feature type="compositionally biased region" description="Basic and acidic residues" evidence="1">
    <location>
        <begin position="721"/>
        <end position="743"/>
    </location>
</feature>
<dbReference type="InParanoid" id="A0A316YR98"/>
<feature type="region of interest" description="Disordered" evidence="1">
    <location>
        <begin position="1059"/>
        <end position="1084"/>
    </location>
</feature>
<dbReference type="GeneID" id="37042996"/>
<evidence type="ECO:0000313" key="2">
    <source>
        <dbReference type="EMBL" id="PWN91632.1"/>
    </source>
</evidence>
<feature type="compositionally biased region" description="Low complexity" evidence="1">
    <location>
        <begin position="925"/>
        <end position="937"/>
    </location>
</feature>
<feature type="compositionally biased region" description="Polar residues" evidence="1">
    <location>
        <begin position="239"/>
        <end position="253"/>
    </location>
</feature>
<feature type="compositionally biased region" description="Polar residues" evidence="1">
    <location>
        <begin position="284"/>
        <end position="293"/>
    </location>
</feature>
<sequence length="1149" mass="120803">MTSLLSPFNFGQKYAYFHAKITIHELASVPLVSGRFQAKWRIKNVYGLQSLPVAAQAHHLMHSAAHSNHHTGEQAGKPEDGPKRRQSLRRSQNGSVNNQPDEDGDNDENSNENDGTADLQADDEGKGSVNETAPLKKSFPVKSSGEADGEDEGARQGANGEDQEQVEGTKGTHHRGARFFSGVKGAFRSRKASTTSKRSEDSIPSQLRKSTDTRADEQSDSLQTPDDSFGRAKAKRIRTPSTNGHALSPSSAGATLEDEDEPISSTTVARGPSSAKGKEKEPTSEGSTDQTSLHFHAEPKGSTTSERVKEHVVHWERELEVGLRIAVDKPRGAGSSGTGASMSAAAPSSNTNASSSASVYSASSSGEGARHQTSNRDLRERHDADREKEQQLADAWGVLAQAELKINVNSNIHTDASGPNHESHSRLGQVTINLAEFAPHPHNHHHHHHHHQHHHHHHHPHHQQGKGSQIHSHPPSKRSETRRYLLNDSKTNATLKLTIEMTHVAGAREYFVPSIRQGLLVGNMAAHALEAGPMNNSSSKGSSSASSDNGSTVHDDGGDRQSVGSRTRNNGSAASLGNPMANWPPDSVARHSRIPAQNLKTELSHKDAARAVQEGGGGGRLAFSFSGGAHHDRAPEDVVAGIFDGSSSSWDTNASLMLTPTVSRAEKVKHGASAGRKQAAGDKKSTRPGMSSRPSTATSLHSNSSNSNSNSTSNKNSSNRTADKADIRSHEALGGEKPEHYDSVRPALSAEHGSQAAGQIPTRFSAKVTSPSAGPGVDIDSAWRPTEASKSETSSMMRGDSASSSKKQSSPSPSQAQPPRNHSRSSSASTMKSILRSGITPAQSSESSPVSRGNLQEPAGATSGGAGSGSAKSSTGSSSGDRPGIHRRTSLHSRPTSVHWDPSIQHPSAVSTASDPASGQPPSPASQQQPAPAWLQANTSREPLVVPPVPRMITASPSSLGGTSSSRSPSAKASSSNVQSSLSTSSTLPSVPSDSELSLPALVDDNESEGKRRDSSYDEVGLGLSEAMPPKTPPDVARKLALLMPRASALSNQDQHACVTATGEKVTEASSHSSGRPDEGGRHRVIKGTVGLSKDEAKREGYRGVGWGTHSALGIDASFWNASGFAYTPAGDDAALTGATTAPATAASD</sequence>
<feature type="compositionally biased region" description="Low complexity" evidence="1">
    <location>
        <begin position="535"/>
        <end position="551"/>
    </location>
</feature>
<dbReference type="OrthoDB" id="3365224at2759"/>
<feature type="compositionally biased region" description="Polar residues" evidence="1">
    <location>
        <begin position="89"/>
        <end position="99"/>
    </location>
</feature>
<feature type="compositionally biased region" description="Basic and acidic residues" evidence="1">
    <location>
        <begin position="368"/>
        <end position="390"/>
    </location>
</feature>
<feature type="compositionally biased region" description="Low complexity" evidence="1">
    <location>
        <begin position="338"/>
        <end position="367"/>
    </location>
</feature>
<gene>
    <name evidence="2" type="ORF">FA10DRAFT_265479</name>
</gene>
<feature type="region of interest" description="Disordered" evidence="1">
    <location>
        <begin position="532"/>
        <end position="589"/>
    </location>
</feature>
<dbReference type="EMBL" id="KZ819635">
    <property type="protein sequence ID" value="PWN91632.1"/>
    <property type="molecule type" value="Genomic_DNA"/>
</dbReference>
<evidence type="ECO:0000313" key="3">
    <source>
        <dbReference type="Proteomes" id="UP000245768"/>
    </source>
</evidence>
<dbReference type="AlphaFoldDB" id="A0A316YR98"/>
<feature type="compositionally biased region" description="Low complexity" evidence="1">
    <location>
        <begin position="794"/>
        <end position="819"/>
    </location>
</feature>
<feature type="compositionally biased region" description="Polar residues" evidence="1">
    <location>
        <begin position="562"/>
        <end position="575"/>
    </location>
</feature>
<feature type="region of interest" description="Disordered" evidence="1">
    <location>
        <begin position="329"/>
        <end position="390"/>
    </location>
</feature>
<feature type="region of interest" description="Disordered" evidence="1">
    <location>
        <begin position="439"/>
        <end position="481"/>
    </location>
</feature>
<keyword evidence="3" id="KW-1185">Reference proteome</keyword>
<feature type="compositionally biased region" description="Low complexity" evidence="1">
    <location>
        <begin position="869"/>
        <end position="880"/>
    </location>
</feature>
<feature type="compositionally biased region" description="Basic residues" evidence="1">
    <location>
        <begin position="441"/>
        <end position="464"/>
    </location>
</feature>
<feature type="region of interest" description="Disordered" evidence="1">
    <location>
        <begin position="63"/>
        <end position="311"/>
    </location>
</feature>
<name>A0A316YR98_9BASI</name>
<dbReference type="PANTHER" id="PTHR21456:SF1">
    <property type="entry name" value="C2 NT-TYPE DOMAIN-CONTAINING PROTEIN"/>
    <property type="match status" value="1"/>
</dbReference>